<sequence>MKVVIIDCFDSFSYNLVQIIGGLGADPIVIPADHTLDEVIAADPDRIILSPGPGRPGDFPLLGGVLTTLSRDCPTLGVCLGHQAICTAEGGYIIHAPRPVHGEVAAISHDGAGIYTGLPNPFPAVRYHSLVVDRARIPDDLVITARSVGDDLPMGIRHRRYPIEGVQFHPESFLTRDGPGLMDSFLKEGVIA</sequence>
<keyword evidence="4" id="KW-0822">Tryptophan biosynthesis</keyword>
<dbReference type="GO" id="GO:0005829">
    <property type="term" value="C:cytosol"/>
    <property type="evidence" value="ECO:0007669"/>
    <property type="project" value="TreeGrafter"/>
</dbReference>
<evidence type="ECO:0000256" key="3">
    <source>
        <dbReference type="ARBA" id="ARBA00022605"/>
    </source>
</evidence>
<dbReference type="FunFam" id="3.40.50.880:FF:000003">
    <property type="entry name" value="Anthranilate synthase component II"/>
    <property type="match status" value="1"/>
</dbReference>
<protein>
    <recommendedName>
        <fullName evidence="2">anthranilate synthase</fullName>
        <ecNumber evidence="2">4.1.3.27</ecNumber>
    </recommendedName>
</protein>
<dbReference type="Proteomes" id="UP000730161">
    <property type="component" value="Unassembled WGS sequence"/>
</dbReference>
<keyword evidence="7" id="KW-0456">Lyase</keyword>
<evidence type="ECO:0000313" key="11">
    <source>
        <dbReference type="Proteomes" id="UP000730161"/>
    </source>
</evidence>
<dbReference type="InterPro" id="IPR006221">
    <property type="entry name" value="TrpG/PapA_dom"/>
</dbReference>
<evidence type="ECO:0000256" key="4">
    <source>
        <dbReference type="ARBA" id="ARBA00022822"/>
    </source>
</evidence>
<proteinExistence type="predicted"/>
<dbReference type="InterPro" id="IPR050472">
    <property type="entry name" value="Anth_synth/Amidotransfase"/>
</dbReference>
<dbReference type="PANTHER" id="PTHR43418:SF4">
    <property type="entry name" value="MULTIFUNCTIONAL TRYPTOPHAN BIOSYNTHESIS PROTEIN"/>
    <property type="match status" value="1"/>
</dbReference>
<name>A0A8J8B652_9EURY</name>
<evidence type="ECO:0000256" key="2">
    <source>
        <dbReference type="ARBA" id="ARBA00012266"/>
    </source>
</evidence>
<organism evidence="10 11">
    <name type="scientific">Methanocalculus chunghsingensis</name>
    <dbReference type="NCBI Taxonomy" id="156457"/>
    <lineage>
        <taxon>Archaea</taxon>
        <taxon>Methanobacteriati</taxon>
        <taxon>Methanobacteriota</taxon>
        <taxon>Stenosarchaea group</taxon>
        <taxon>Methanomicrobia</taxon>
        <taxon>Methanomicrobiales</taxon>
        <taxon>Methanocalculaceae</taxon>
        <taxon>Methanocalculus</taxon>
    </lineage>
</organism>
<evidence type="ECO:0000256" key="1">
    <source>
        <dbReference type="ARBA" id="ARBA00004873"/>
    </source>
</evidence>
<comment type="caution">
    <text evidence="10">The sequence shown here is derived from an EMBL/GenBank/DDBJ whole genome shotgun (WGS) entry which is preliminary data.</text>
</comment>
<dbReference type="EMBL" id="JWHL01000021">
    <property type="protein sequence ID" value="MBR1369838.1"/>
    <property type="molecule type" value="Genomic_DNA"/>
</dbReference>
<keyword evidence="5" id="KW-0315">Glutamine amidotransferase</keyword>
<dbReference type="CDD" id="cd01743">
    <property type="entry name" value="GATase1_Anthranilate_Synthase"/>
    <property type="match status" value="1"/>
</dbReference>
<evidence type="ECO:0000256" key="6">
    <source>
        <dbReference type="ARBA" id="ARBA00023141"/>
    </source>
</evidence>
<comment type="catalytic activity">
    <reaction evidence="8">
        <text>chorismate + L-glutamine = anthranilate + pyruvate + L-glutamate + H(+)</text>
        <dbReference type="Rhea" id="RHEA:21732"/>
        <dbReference type="ChEBI" id="CHEBI:15361"/>
        <dbReference type="ChEBI" id="CHEBI:15378"/>
        <dbReference type="ChEBI" id="CHEBI:16567"/>
        <dbReference type="ChEBI" id="CHEBI:29748"/>
        <dbReference type="ChEBI" id="CHEBI:29985"/>
        <dbReference type="ChEBI" id="CHEBI:58359"/>
        <dbReference type="EC" id="4.1.3.27"/>
    </reaction>
</comment>
<dbReference type="OrthoDB" id="3321at2157"/>
<dbReference type="SUPFAM" id="SSF52317">
    <property type="entry name" value="Class I glutamine amidotransferase-like"/>
    <property type="match status" value="1"/>
</dbReference>
<gene>
    <name evidence="10" type="ORF">RJ53_10260</name>
</gene>
<dbReference type="PRINTS" id="PR00096">
    <property type="entry name" value="GATASE"/>
</dbReference>
<evidence type="ECO:0000259" key="9">
    <source>
        <dbReference type="Pfam" id="PF00117"/>
    </source>
</evidence>
<evidence type="ECO:0000256" key="7">
    <source>
        <dbReference type="ARBA" id="ARBA00023239"/>
    </source>
</evidence>
<dbReference type="NCBIfam" id="TIGR00566">
    <property type="entry name" value="trpG_papA"/>
    <property type="match status" value="1"/>
</dbReference>
<accession>A0A8J8B652</accession>
<dbReference type="PROSITE" id="PS51273">
    <property type="entry name" value="GATASE_TYPE_1"/>
    <property type="match status" value="1"/>
</dbReference>
<reference evidence="10" key="1">
    <citation type="submission" date="2014-12" db="EMBL/GenBank/DDBJ databases">
        <authorList>
            <person name="Huang H.-H."/>
            <person name="Chen S.-C."/>
            <person name="Lai M.-C."/>
        </authorList>
    </citation>
    <scope>NUCLEOTIDE SEQUENCE</scope>
    <source>
        <strain evidence="10">K1F9705b</strain>
    </source>
</reference>
<dbReference type="InterPro" id="IPR029062">
    <property type="entry name" value="Class_I_gatase-like"/>
</dbReference>
<dbReference type="PRINTS" id="PR00099">
    <property type="entry name" value="CPSGATASE"/>
</dbReference>
<dbReference type="GO" id="GO:0004049">
    <property type="term" value="F:anthranilate synthase activity"/>
    <property type="evidence" value="ECO:0007669"/>
    <property type="project" value="UniProtKB-EC"/>
</dbReference>
<dbReference type="Pfam" id="PF00117">
    <property type="entry name" value="GATase"/>
    <property type="match status" value="1"/>
</dbReference>
<dbReference type="PANTHER" id="PTHR43418">
    <property type="entry name" value="MULTIFUNCTIONAL TRYPTOPHAN BIOSYNTHESIS PROTEIN-RELATED"/>
    <property type="match status" value="1"/>
</dbReference>
<dbReference type="Gene3D" id="3.40.50.880">
    <property type="match status" value="1"/>
</dbReference>
<evidence type="ECO:0000313" key="10">
    <source>
        <dbReference type="EMBL" id="MBR1369838.1"/>
    </source>
</evidence>
<keyword evidence="6" id="KW-0057">Aromatic amino acid biosynthesis</keyword>
<evidence type="ECO:0000256" key="5">
    <source>
        <dbReference type="ARBA" id="ARBA00022962"/>
    </source>
</evidence>
<keyword evidence="3" id="KW-0028">Amino-acid biosynthesis</keyword>
<keyword evidence="11" id="KW-1185">Reference proteome</keyword>
<feature type="domain" description="Glutamine amidotransferase" evidence="9">
    <location>
        <begin position="4"/>
        <end position="186"/>
    </location>
</feature>
<dbReference type="EC" id="4.1.3.27" evidence="2"/>
<dbReference type="PRINTS" id="PR00097">
    <property type="entry name" value="ANTSNTHASEII"/>
</dbReference>
<dbReference type="AlphaFoldDB" id="A0A8J8B652"/>
<dbReference type="InterPro" id="IPR017926">
    <property type="entry name" value="GATASE"/>
</dbReference>
<dbReference type="GO" id="GO:0000162">
    <property type="term" value="P:L-tryptophan biosynthetic process"/>
    <property type="evidence" value="ECO:0007669"/>
    <property type="project" value="UniProtKB-KW"/>
</dbReference>
<evidence type="ECO:0000256" key="8">
    <source>
        <dbReference type="ARBA" id="ARBA00047683"/>
    </source>
</evidence>
<comment type="pathway">
    <text evidence="1">Amino-acid biosynthesis; L-tryptophan biosynthesis; L-tryptophan from chorismate: step 1/5.</text>
</comment>